<keyword evidence="10" id="KW-1185">Reference proteome</keyword>
<dbReference type="PRINTS" id="PR01727">
    <property type="entry name" value="DNABINDINGHU"/>
</dbReference>
<evidence type="ECO:0000256" key="7">
    <source>
        <dbReference type="ARBA" id="ARBA00023172"/>
    </source>
</evidence>
<evidence type="ECO:0000256" key="6">
    <source>
        <dbReference type="ARBA" id="ARBA00023163"/>
    </source>
</evidence>
<evidence type="ECO:0000256" key="4">
    <source>
        <dbReference type="ARBA" id="ARBA00023015"/>
    </source>
</evidence>
<dbReference type="PROSITE" id="PS00045">
    <property type="entry name" value="HISTONE_LIKE"/>
    <property type="match status" value="1"/>
</dbReference>
<reference evidence="9 10" key="1">
    <citation type="submission" date="2024-08" db="EMBL/GenBank/DDBJ databases">
        <title>Sulfate-reducing bacteria isolated from formation water of the oil field in Kazakhstan and description of Pseudodesulfovibrio sp.</title>
        <authorList>
            <person name="Bidzhieva S.K."/>
            <person name="Tourova T.P."/>
            <person name="Grouzdev D.S."/>
            <person name="Beletsky A.V."/>
            <person name="Sokolova D.S."/>
            <person name="Samigullina S.R."/>
            <person name="Poltaraus A.B."/>
            <person name="Avtukh A.N."/>
            <person name="Tereshina V.M."/>
            <person name="Zhaparov N.S."/>
            <person name="Mardanov A.V."/>
            <person name="Nazina T.N."/>
        </authorList>
    </citation>
    <scope>NUCLEOTIDE SEQUENCE [LARGE SCALE GENOMIC DNA]</scope>
    <source>
        <strain evidence="9 10">9FUS</strain>
    </source>
</reference>
<gene>
    <name evidence="9" type="ORF">AB6M95_15945</name>
</gene>
<evidence type="ECO:0000256" key="5">
    <source>
        <dbReference type="ARBA" id="ARBA00023125"/>
    </source>
</evidence>
<keyword evidence="7" id="KW-0233">DNA recombination</keyword>
<dbReference type="SMART" id="SM00411">
    <property type="entry name" value="BHL"/>
    <property type="match status" value="1"/>
</dbReference>
<dbReference type="RefSeq" id="WP_371387739.1">
    <property type="nucleotide sequence ID" value="NZ_JBGLYH010000058.1"/>
</dbReference>
<dbReference type="InterPro" id="IPR020816">
    <property type="entry name" value="Histone-like_DNA-bd_CS"/>
</dbReference>
<dbReference type="CDD" id="cd13835">
    <property type="entry name" value="IHF_A"/>
    <property type="match status" value="1"/>
</dbReference>
<proteinExistence type="inferred from homology"/>
<evidence type="ECO:0000256" key="1">
    <source>
        <dbReference type="ARBA" id="ARBA00010529"/>
    </source>
</evidence>
<dbReference type="EMBL" id="JBGLYH010000058">
    <property type="protein sequence ID" value="MEZ7198246.1"/>
    <property type="molecule type" value="Genomic_DNA"/>
</dbReference>
<evidence type="ECO:0000313" key="10">
    <source>
        <dbReference type="Proteomes" id="UP001568698"/>
    </source>
</evidence>
<comment type="similarity">
    <text evidence="1 8">Belongs to the bacterial histone-like protein family.</text>
</comment>
<dbReference type="Proteomes" id="UP001568698">
    <property type="component" value="Unassembled WGS sequence"/>
</dbReference>
<accession>A0ABV4K5Q0</accession>
<keyword evidence="4" id="KW-0805">Transcription regulation</keyword>
<dbReference type="InterPro" id="IPR010992">
    <property type="entry name" value="IHF-like_DNA-bd_dom_sf"/>
</dbReference>
<dbReference type="Gene3D" id="4.10.520.10">
    <property type="entry name" value="IHF-like DNA-binding proteins"/>
    <property type="match status" value="1"/>
</dbReference>
<keyword evidence="3" id="KW-0810">Translation regulation</keyword>
<dbReference type="PANTHER" id="PTHR33175">
    <property type="entry name" value="DNA-BINDING PROTEIN HU"/>
    <property type="match status" value="1"/>
</dbReference>
<protein>
    <recommendedName>
        <fullName evidence="2">Integration host factor subunit alpha</fullName>
    </recommendedName>
</protein>
<keyword evidence="5" id="KW-0238">DNA-binding</keyword>
<comment type="caution">
    <text evidence="9">The sequence shown here is derived from an EMBL/GenBank/DDBJ whole genome shotgun (WGS) entry which is preliminary data.</text>
</comment>
<evidence type="ECO:0000313" key="9">
    <source>
        <dbReference type="EMBL" id="MEZ7198246.1"/>
    </source>
</evidence>
<keyword evidence="6" id="KW-0804">Transcription</keyword>
<dbReference type="Pfam" id="PF00216">
    <property type="entry name" value="Bac_DNA_binding"/>
    <property type="match status" value="1"/>
</dbReference>
<name>A0ABV4K5Q0_9BACT</name>
<evidence type="ECO:0000256" key="3">
    <source>
        <dbReference type="ARBA" id="ARBA00022845"/>
    </source>
</evidence>
<dbReference type="InterPro" id="IPR005684">
    <property type="entry name" value="IHF_alpha"/>
</dbReference>
<dbReference type="SUPFAM" id="SSF47729">
    <property type="entry name" value="IHF-like DNA-binding proteins"/>
    <property type="match status" value="1"/>
</dbReference>
<organism evidence="9 10">
    <name type="scientific">Pseudodesulfovibrio karagichevae</name>
    <dbReference type="NCBI Taxonomy" id="3239305"/>
    <lineage>
        <taxon>Bacteria</taxon>
        <taxon>Pseudomonadati</taxon>
        <taxon>Thermodesulfobacteriota</taxon>
        <taxon>Desulfovibrionia</taxon>
        <taxon>Desulfovibrionales</taxon>
        <taxon>Desulfovibrionaceae</taxon>
    </lineage>
</organism>
<evidence type="ECO:0000256" key="8">
    <source>
        <dbReference type="RuleBase" id="RU003939"/>
    </source>
</evidence>
<dbReference type="InterPro" id="IPR000119">
    <property type="entry name" value="Hist_DNA-bd"/>
</dbReference>
<sequence length="94" mass="10881">MSTLTKAGIVDYIYERTDKNRAEIKDLVETILEIMKKSVKKDHALLISGFGKFEAYDKRARKGRNPQTTQTITLPPRKVVVFRLSRKFRAELNP</sequence>
<dbReference type="PANTHER" id="PTHR33175:SF2">
    <property type="entry name" value="INTEGRATION HOST FACTOR SUBUNIT ALPHA"/>
    <property type="match status" value="1"/>
</dbReference>
<evidence type="ECO:0000256" key="2">
    <source>
        <dbReference type="ARBA" id="ARBA00018329"/>
    </source>
</evidence>